<name>A0A2A9HDJ7_TEPT2</name>
<dbReference type="EMBL" id="PDJQ01000001">
    <property type="protein sequence ID" value="PFG73383.1"/>
    <property type="molecule type" value="Genomic_DNA"/>
</dbReference>
<evidence type="ECO:0000256" key="1">
    <source>
        <dbReference type="ARBA" id="ARBA00022679"/>
    </source>
</evidence>
<gene>
    <name evidence="3" type="ORF">A9A59_0578</name>
</gene>
<dbReference type="Pfam" id="PF01933">
    <property type="entry name" value="CofD"/>
    <property type="match status" value="1"/>
</dbReference>
<proteinExistence type="inferred from homology"/>
<dbReference type="Gene3D" id="1.10.8.240">
    <property type="entry name" value="CofD-like domain"/>
    <property type="match status" value="1"/>
</dbReference>
<reference evidence="3 4" key="1">
    <citation type="submission" date="2017-09" db="EMBL/GenBank/DDBJ databases">
        <title>Sequencing the genomes of two abundant thermophiles in Great Basin hot springs: Thermocrinis jamiesonii and novel Chloroflexi Thermoflexus hugenholtzii.</title>
        <authorList>
            <person name="Hedlund B."/>
        </authorList>
    </citation>
    <scope>NUCLEOTIDE SEQUENCE [LARGE SCALE GENOMIC DNA]</scope>
    <source>
        <strain evidence="3 4">G233</strain>
    </source>
</reference>
<evidence type="ECO:0000313" key="3">
    <source>
        <dbReference type="EMBL" id="PFG73383.1"/>
    </source>
</evidence>
<dbReference type="CDD" id="cd07186">
    <property type="entry name" value="CofD_like"/>
    <property type="match status" value="1"/>
</dbReference>
<dbReference type="NCBIfam" id="TIGR01819">
    <property type="entry name" value="F420_cofD"/>
    <property type="match status" value="1"/>
</dbReference>
<dbReference type="InterPro" id="IPR002882">
    <property type="entry name" value="CofD"/>
</dbReference>
<sequence length="310" mass="33011">MYTVLAGGVGASRFLQGLAAAVPQREITVISNTGDDLDFAGLHVSPDTDIVIYALAGAVNPETGWGLAGDTFAVVEALERFGYPRWFNLGDRDLAMSLHRTRLLREGWPMHRIAAELARAWGLEVRLLPMSDDPVRTLIEGPEGELPFQEYMVRLRTEVEVRGFRFAGAEAARPAPGVLEAIREARAVILAPSNPFVSIGPILAVPGIREALAGTRARRAAVSPIIAGQVVKGPAAKMLASLGHEVSALGVARLYRGLIDLFVLDTADAGLAPEVEALGMRALVTETLMTTPERKRALAAAVLAALEAAP</sequence>
<dbReference type="PANTHER" id="PTHR43007:SF1">
    <property type="entry name" value="2-PHOSPHO-L-LACTATE TRANSFERASE"/>
    <property type="match status" value="1"/>
</dbReference>
<dbReference type="Gene3D" id="3.40.50.10680">
    <property type="entry name" value="CofD-like domains"/>
    <property type="match status" value="1"/>
</dbReference>
<keyword evidence="1 3" id="KW-0808">Transferase</keyword>
<dbReference type="AlphaFoldDB" id="A0A2A9HDJ7"/>
<protein>
    <submittedName>
        <fullName evidence="3">LPPG:FO 2-phospho-L-lactate transferase</fullName>
    </submittedName>
</protein>
<dbReference type="InterPro" id="IPR010115">
    <property type="entry name" value="FbiA/CofD"/>
</dbReference>
<accession>A0A2A9HDJ7</accession>
<dbReference type="GO" id="GO:0043743">
    <property type="term" value="F:LPPG:FO 2-phospho-L-lactate transferase activity"/>
    <property type="evidence" value="ECO:0007669"/>
    <property type="project" value="InterPro"/>
</dbReference>
<comment type="caution">
    <text evidence="3">The sequence shown here is derived from an EMBL/GenBank/DDBJ whole genome shotgun (WGS) entry which is preliminary data.</text>
</comment>
<evidence type="ECO:0000313" key="4">
    <source>
        <dbReference type="Proteomes" id="UP000223071"/>
    </source>
</evidence>
<dbReference type="RefSeq" id="WP_098502840.1">
    <property type="nucleotide sequence ID" value="NZ_PDJQ01000001.1"/>
</dbReference>
<dbReference type="GO" id="GO:0000287">
    <property type="term" value="F:magnesium ion binding"/>
    <property type="evidence" value="ECO:0007669"/>
    <property type="project" value="InterPro"/>
</dbReference>
<organism evidence="3 4">
    <name type="scientific">Tepidiforma thermophila (strain KCTC 52669 / CGMCC 1.13589 / G233)</name>
    <dbReference type="NCBI Taxonomy" id="2761530"/>
    <lineage>
        <taxon>Bacteria</taxon>
        <taxon>Bacillati</taxon>
        <taxon>Chloroflexota</taxon>
        <taxon>Tepidiformia</taxon>
        <taxon>Tepidiformales</taxon>
        <taxon>Tepidiformaceae</taxon>
        <taxon>Tepidiforma</taxon>
    </lineage>
</organism>
<keyword evidence="2" id="KW-0460">Magnesium</keyword>
<dbReference type="HAMAP" id="MF_01257">
    <property type="entry name" value="CofD"/>
    <property type="match status" value="1"/>
</dbReference>
<keyword evidence="4" id="KW-1185">Reference proteome</keyword>
<dbReference type="Proteomes" id="UP000223071">
    <property type="component" value="Unassembled WGS sequence"/>
</dbReference>
<dbReference type="InterPro" id="IPR038136">
    <property type="entry name" value="CofD-like_dom_sf"/>
</dbReference>
<dbReference type="SUPFAM" id="SSF142338">
    <property type="entry name" value="CofD-like"/>
    <property type="match status" value="1"/>
</dbReference>
<dbReference type="PANTHER" id="PTHR43007">
    <property type="entry name" value="2-PHOSPHO-L-LACTATE TRANSFERASE"/>
    <property type="match status" value="1"/>
</dbReference>
<evidence type="ECO:0000256" key="2">
    <source>
        <dbReference type="ARBA" id="ARBA00022842"/>
    </source>
</evidence>